<evidence type="ECO:0000256" key="4">
    <source>
        <dbReference type="PIRSR" id="PIRSR000915-3"/>
    </source>
</evidence>
<dbReference type="PIRSF" id="PIRSF000915">
    <property type="entry name" value="PGP-type_phosphatase"/>
    <property type="match status" value="1"/>
</dbReference>
<dbReference type="Gene3D" id="3.40.50.1000">
    <property type="entry name" value="HAD superfamily/HAD-like"/>
    <property type="match status" value="2"/>
</dbReference>
<keyword evidence="4" id="KW-0479">Metal-binding</keyword>
<reference evidence="6" key="2">
    <citation type="submission" date="2015-08" db="UniProtKB">
        <authorList>
            <consortium name="WormBaseParasite"/>
        </authorList>
    </citation>
    <scope>IDENTIFICATION</scope>
</reference>
<comment type="cofactor">
    <cofactor evidence="4">
        <name>Mg(2+)</name>
        <dbReference type="ChEBI" id="CHEBI:18420"/>
    </cofactor>
    <text evidence="4">Divalent metal ions. Mg(2+) is the most effective.</text>
</comment>
<keyword evidence="1" id="KW-0378">Hydrolase</keyword>
<dbReference type="AlphaFoldDB" id="A0A0K0FIG2"/>
<dbReference type="PANTHER" id="PTHR19288">
    <property type="entry name" value="4-NITROPHENYLPHOSPHATASE-RELATED"/>
    <property type="match status" value="1"/>
</dbReference>
<dbReference type="InterPro" id="IPR023214">
    <property type="entry name" value="HAD_sf"/>
</dbReference>
<dbReference type="WBParaSite" id="SVE_0868100.1">
    <property type="protein sequence ID" value="SVE_0868100.1"/>
    <property type="gene ID" value="SVE_0868100"/>
</dbReference>
<name>A0A0K0FIG2_STRVS</name>
<comment type="similarity">
    <text evidence="1">Belongs to the HAD-like hydrolase superfamily.</text>
</comment>
<protein>
    <submittedName>
        <fullName evidence="6">4-nitrophenylphosphatase</fullName>
    </submittedName>
</protein>
<feature type="binding site" evidence="3">
    <location>
        <begin position="56"/>
        <end position="58"/>
    </location>
    <ligand>
        <name>substrate</name>
    </ligand>
</feature>
<sequence length="280" mass="31011">MMLSIPSLKLDEMLNSFDNFLFDADGVLWLYNNPIPGAIDFINLLVSKNKNVFLVSNNSTKTIEDYAIVGADYIVKNRKNTHPVYLIGTSGLAKTLRNAGVEAIGVGEDHFKKYTNTDFLDDINLENPVSAVVVSYDNHFSYTKMMKAANYLTDEDVLFVVTNEDKTFPGPNPSVIIPGSGSMAAAVIACAPKSPTVIGKPHKAIFEYMKNYVTIDNDRTIIFGDRLDTDIAFGHNNGIKSCLVETGIHKLADVEKIPNDQKNREVLIPHYIISNFKSLV</sequence>
<evidence type="ECO:0000256" key="1">
    <source>
        <dbReference type="PIRNR" id="PIRNR000915"/>
    </source>
</evidence>
<dbReference type="GO" id="GO:0005737">
    <property type="term" value="C:cytoplasm"/>
    <property type="evidence" value="ECO:0007669"/>
    <property type="project" value="TreeGrafter"/>
</dbReference>
<dbReference type="Proteomes" id="UP000035680">
    <property type="component" value="Unassembled WGS sequence"/>
</dbReference>
<dbReference type="GO" id="GO:0046872">
    <property type="term" value="F:metal ion binding"/>
    <property type="evidence" value="ECO:0007669"/>
    <property type="project" value="UniProtKB-KW"/>
</dbReference>
<dbReference type="Pfam" id="PF13242">
    <property type="entry name" value="Hydrolase_like"/>
    <property type="match status" value="1"/>
</dbReference>
<feature type="binding site" evidence="4">
    <location>
        <position position="23"/>
    </location>
    <ligand>
        <name>Mg(2+)</name>
        <dbReference type="ChEBI" id="CHEBI:18420"/>
    </ligand>
</feature>
<dbReference type="InterPro" id="IPR036412">
    <property type="entry name" value="HAD-like_sf"/>
</dbReference>
<organism evidence="5 6">
    <name type="scientific">Strongyloides venezuelensis</name>
    <name type="common">Threadworm</name>
    <dbReference type="NCBI Taxonomy" id="75913"/>
    <lineage>
        <taxon>Eukaryota</taxon>
        <taxon>Metazoa</taxon>
        <taxon>Ecdysozoa</taxon>
        <taxon>Nematoda</taxon>
        <taxon>Chromadorea</taxon>
        <taxon>Rhabditida</taxon>
        <taxon>Tylenchina</taxon>
        <taxon>Panagrolaimomorpha</taxon>
        <taxon>Strongyloidoidea</taxon>
        <taxon>Strongyloididae</taxon>
        <taxon>Strongyloides</taxon>
    </lineage>
</organism>
<feature type="active site" description="Nucleophile" evidence="2">
    <location>
        <position position="25"/>
    </location>
</feature>
<proteinExistence type="inferred from homology"/>
<dbReference type="Pfam" id="PF13344">
    <property type="entry name" value="Hydrolase_6"/>
    <property type="match status" value="1"/>
</dbReference>
<keyword evidence="5" id="KW-1185">Reference proteome</keyword>
<evidence type="ECO:0000256" key="3">
    <source>
        <dbReference type="PIRSR" id="PIRSR000915-2"/>
    </source>
</evidence>
<dbReference type="NCBIfam" id="TIGR01460">
    <property type="entry name" value="HAD-SF-IIA"/>
    <property type="match status" value="1"/>
</dbReference>
<feature type="binding site" evidence="3">
    <location>
        <position position="200"/>
    </location>
    <ligand>
        <name>substrate</name>
    </ligand>
</feature>
<feature type="active site" description="Nucleophile" evidence="2">
    <location>
        <position position="23"/>
    </location>
</feature>
<accession>A0A0K0FIG2</accession>
<keyword evidence="4" id="KW-0460">Magnesium</keyword>
<reference evidence="5" key="1">
    <citation type="submission" date="2014-07" db="EMBL/GenBank/DDBJ databases">
        <authorList>
            <person name="Martin A.A"/>
            <person name="De Silva N."/>
        </authorList>
    </citation>
    <scope>NUCLEOTIDE SEQUENCE</scope>
</reference>
<dbReference type="PANTHER" id="PTHR19288:SF93">
    <property type="entry name" value="FI11325P-RELATED"/>
    <property type="match status" value="1"/>
</dbReference>
<dbReference type="InterPro" id="IPR006357">
    <property type="entry name" value="HAD-SF_hydro_IIA"/>
</dbReference>
<dbReference type="SUPFAM" id="SSF56784">
    <property type="entry name" value="HAD-like"/>
    <property type="match status" value="1"/>
</dbReference>
<evidence type="ECO:0000313" key="6">
    <source>
        <dbReference type="WBParaSite" id="SVE_0868100.1"/>
    </source>
</evidence>
<feature type="binding site" evidence="4">
    <location>
        <position position="225"/>
    </location>
    <ligand>
        <name>Mg(2+)</name>
        <dbReference type="ChEBI" id="CHEBI:18420"/>
    </ligand>
</feature>
<dbReference type="GO" id="GO:0016791">
    <property type="term" value="F:phosphatase activity"/>
    <property type="evidence" value="ECO:0007669"/>
    <property type="project" value="TreeGrafter"/>
</dbReference>
<dbReference type="STRING" id="75913.A0A0K0FIG2"/>
<evidence type="ECO:0000256" key="2">
    <source>
        <dbReference type="PIRSR" id="PIRSR000915-1"/>
    </source>
</evidence>
<evidence type="ECO:0000313" key="5">
    <source>
        <dbReference type="Proteomes" id="UP000035680"/>
    </source>
</evidence>
<feature type="binding site" evidence="4">
    <location>
        <position position="25"/>
    </location>
    <ligand>
        <name>Mg(2+)</name>
        <dbReference type="ChEBI" id="CHEBI:18420"/>
    </ligand>
</feature>